<dbReference type="GO" id="GO:0004664">
    <property type="term" value="F:prephenate dehydratase activity"/>
    <property type="evidence" value="ECO:0007669"/>
    <property type="project" value="InterPro"/>
</dbReference>
<feature type="domain" description="ACT" evidence="3">
    <location>
        <begin position="549"/>
        <end position="626"/>
    </location>
</feature>
<dbReference type="NCBIfam" id="TIGR01361">
    <property type="entry name" value="DAHP_synth_Bsub"/>
    <property type="match status" value="1"/>
</dbReference>
<dbReference type="InterPro" id="IPR018528">
    <property type="entry name" value="Preph_deHydtase_CS"/>
</dbReference>
<name>A0A7V3YHN1_9BACT</name>
<dbReference type="AlphaFoldDB" id="A0A7V3YHN1"/>
<dbReference type="PROSITE" id="PS51671">
    <property type="entry name" value="ACT"/>
    <property type="match status" value="1"/>
</dbReference>
<dbReference type="PANTHER" id="PTHR43018">
    <property type="entry name" value="PHOSPHO-2-DEHYDRO-3-DEOXYHEPTONATE ALDOLASE"/>
    <property type="match status" value="1"/>
</dbReference>
<dbReference type="InterPro" id="IPR002912">
    <property type="entry name" value="ACT_dom"/>
</dbReference>
<dbReference type="InterPro" id="IPR006218">
    <property type="entry name" value="DAHP1/KDSA"/>
</dbReference>
<dbReference type="PANTHER" id="PTHR43018:SF2">
    <property type="entry name" value="PHOSPHO-2-DEHYDRO-3-DEOXYHEPTONATE ALDOLASE"/>
    <property type="match status" value="1"/>
</dbReference>
<dbReference type="GO" id="GO:0003849">
    <property type="term" value="F:3-deoxy-7-phosphoheptulonate synthase activity"/>
    <property type="evidence" value="ECO:0007669"/>
    <property type="project" value="UniProtKB-EC"/>
</dbReference>
<dbReference type="EMBL" id="DTFV01000118">
    <property type="protein sequence ID" value="HGI31279.1"/>
    <property type="molecule type" value="Genomic_DNA"/>
</dbReference>
<evidence type="ECO:0000256" key="1">
    <source>
        <dbReference type="ARBA" id="ARBA00022679"/>
    </source>
</evidence>
<dbReference type="Pfam" id="PF00793">
    <property type="entry name" value="DAHP_synth_1"/>
    <property type="match status" value="1"/>
</dbReference>
<dbReference type="GO" id="GO:0009094">
    <property type="term" value="P:L-phenylalanine biosynthetic process"/>
    <property type="evidence" value="ECO:0007669"/>
    <property type="project" value="UniProtKB-UniPathway"/>
</dbReference>
<dbReference type="PROSITE" id="PS00857">
    <property type="entry name" value="PREPHENATE_DEHYDR_1"/>
    <property type="match status" value="1"/>
</dbReference>
<dbReference type="SUPFAM" id="SSF51569">
    <property type="entry name" value="Aldolase"/>
    <property type="match status" value="1"/>
</dbReference>
<gene>
    <name evidence="4" type="primary">aroF</name>
    <name evidence="4" type="ORF">ENV30_08260</name>
</gene>
<comment type="caution">
    <text evidence="4">The sequence shown here is derived from an EMBL/GenBank/DDBJ whole genome shotgun (WGS) entry which is preliminary data.</text>
</comment>
<evidence type="ECO:0000259" key="2">
    <source>
        <dbReference type="PROSITE" id="PS51171"/>
    </source>
</evidence>
<dbReference type="InterPro" id="IPR045865">
    <property type="entry name" value="ACT-like_dom_sf"/>
</dbReference>
<dbReference type="Gene3D" id="3.30.70.260">
    <property type="match status" value="1"/>
</dbReference>
<dbReference type="CDD" id="cd04905">
    <property type="entry name" value="ACT_CM-PDT"/>
    <property type="match status" value="1"/>
</dbReference>
<feature type="domain" description="Prephenate dehydratase" evidence="2">
    <location>
        <begin position="360"/>
        <end position="537"/>
    </location>
</feature>
<dbReference type="NCBIfam" id="NF009239">
    <property type="entry name" value="PRK12595.1"/>
    <property type="match status" value="1"/>
</dbReference>
<dbReference type="GO" id="GO:0016832">
    <property type="term" value="F:aldehyde-lyase activity"/>
    <property type="evidence" value="ECO:0007669"/>
    <property type="project" value="InterPro"/>
</dbReference>
<proteinExistence type="predicted"/>
<dbReference type="InterPro" id="IPR001086">
    <property type="entry name" value="Preph_deHydtase"/>
</dbReference>
<dbReference type="InterPro" id="IPR052899">
    <property type="entry name" value="Class-I_DAHP_synthase"/>
</dbReference>
<dbReference type="InterPro" id="IPR006268">
    <property type="entry name" value="DAHP_syn_2"/>
</dbReference>
<accession>A0A7V3YHN1</accession>
<dbReference type="CDD" id="cd13631">
    <property type="entry name" value="PBP2_Ct-PDT_like"/>
    <property type="match status" value="1"/>
</dbReference>
<dbReference type="PROSITE" id="PS51171">
    <property type="entry name" value="PREPHENATE_DEHYDR_3"/>
    <property type="match status" value="1"/>
</dbReference>
<evidence type="ECO:0000259" key="3">
    <source>
        <dbReference type="PROSITE" id="PS51671"/>
    </source>
</evidence>
<dbReference type="SUPFAM" id="SSF53850">
    <property type="entry name" value="Periplasmic binding protein-like II"/>
    <property type="match status" value="1"/>
</dbReference>
<protein>
    <submittedName>
        <fullName evidence="4">3-deoxy-7-phosphoheptulonate synthase</fullName>
        <ecNumber evidence="4">2.5.1.54</ecNumber>
    </submittedName>
</protein>
<dbReference type="UniPathway" id="UPA00121">
    <property type="reaction ID" value="UER00345"/>
</dbReference>
<dbReference type="Pfam" id="PF00800">
    <property type="entry name" value="PDT"/>
    <property type="match status" value="1"/>
</dbReference>
<dbReference type="SUPFAM" id="SSF55021">
    <property type="entry name" value="ACT-like"/>
    <property type="match status" value="1"/>
</dbReference>
<dbReference type="Gene3D" id="3.20.20.70">
    <property type="entry name" value="Aldolase class I"/>
    <property type="match status" value="1"/>
</dbReference>
<evidence type="ECO:0000313" key="4">
    <source>
        <dbReference type="EMBL" id="HGI31279.1"/>
    </source>
</evidence>
<dbReference type="InterPro" id="IPR013785">
    <property type="entry name" value="Aldolase_TIM"/>
</dbReference>
<organism evidence="4">
    <name type="scientific">Candidatus Caldatribacterium californiense</name>
    <dbReference type="NCBI Taxonomy" id="1454726"/>
    <lineage>
        <taxon>Bacteria</taxon>
        <taxon>Pseudomonadati</taxon>
        <taxon>Atribacterota</taxon>
        <taxon>Atribacteria</taxon>
        <taxon>Atribacterales</taxon>
        <taxon>Candidatus Caldatribacteriaceae</taxon>
        <taxon>Candidatus Caldatribacterium</taxon>
    </lineage>
</organism>
<dbReference type="NCBIfam" id="NF006421">
    <property type="entry name" value="PRK08673.1"/>
    <property type="match status" value="1"/>
</dbReference>
<sequence length="633" mass="70860">MIVIGNRVLDEKEKRELQENLRHRGFVVHFVDFDGKKTVVVSERAFPVSEVLPASFVERVIDLETSFQLAHRAFLPQGTVVRVGDVAIGGETVVVIAGPCAVESQDQLFRTAEVVRRFGGHILRGGAFKPRTSPYSFQGLGEAGLEILAKARERFGLPVVTEATSPENAELVAAYADMIQIGARNMQNFELLKKVGMLRKPVLLKRGMSATVEDLLLAAEYILSLGNFQVVLCERGIRTIERFTRNTLDLTAIPVVKELSHLPIVVDPSHGTGLREKVIPMARAAVACGADGVMVEVHPEPERALSDGPQSLRFEQFRKLMRDLEVISVLVGRELKREDIAATVPYSGRTFGGPNPEKPRVAFLGEQGSFSSQVARRSFGEDVELLPCQNFREVFERVVRSEATHGVVPLENTITGSIHHNFDLLLEFPETFIVGERFIRVSQHLGLYPGTAKDTLRVLFAHPQGFAQCGKFLERLKDVRVINVGSTEEAARRTAEFGPGSGCISSDEAIAKYGLEKVEEDIEDNPRNFTRFIIIATRFEPLPEHDKVSCVFALRNYPGALYEALGVFARRGVNLLKLESRPFIGKPWEYLFYVDWEGNLVEEKYRQLLEELRTRSTFLRVLGSYRNAWKLEV</sequence>
<reference evidence="4" key="1">
    <citation type="journal article" date="2020" name="mSystems">
        <title>Genome- and Community-Level Interaction Insights into Carbon Utilization and Element Cycling Functions of Hydrothermarchaeota in Hydrothermal Sediment.</title>
        <authorList>
            <person name="Zhou Z."/>
            <person name="Liu Y."/>
            <person name="Xu W."/>
            <person name="Pan J."/>
            <person name="Luo Z.H."/>
            <person name="Li M."/>
        </authorList>
    </citation>
    <scope>NUCLEOTIDE SEQUENCE [LARGE SCALE GENOMIC DNA]</scope>
    <source>
        <strain evidence="4">SpSt-747</strain>
    </source>
</reference>
<dbReference type="EC" id="2.5.1.54" evidence="4"/>
<keyword evidence="1 4" id="KW-0808">Transferase</keyword>
<dbReference type="Gene3D" id="3.40.190.10">
    <property type="entry name" value="Periplasmic binding protein-like II"/>
    <property type="match status" value="2"/>
</dbReference>